<dbReference type="SUPFAM" id="SSF50965">
    <property type="entry name" value="Galactose oxidase, central domain"/>
    <property type="match status" value="1"/>
</dbReference>
<dbReference type="InterPro" id="IPR006527">
    <property type="entry name" value="F-box-assoc_dom_typ1"/>
</dbReference>
<dbReference type="InterPro" id="IPR017451">
    <property type="entry name" value="F-box-assoc_interact_dom"/>
</dbReference>
<dbReference type="CDD" id="cd09272">
    <property type="entry name" value="RNase_HI_RT_Ty1"/>
    <property type="match status" value="1"/>
</dbReference>
<reference evidence="2 3" key="2">
    <citation type="journal article" date="2017" name="Genome Biol.">
        <title>New reference genome sequences of hot pepper reveal the massive evolution of plant disease-resistance genes by retroduplication.</title>
        <authorList>
            <person name="Kim S."/>
            <person name="Park J."/>
            <person name="Yeom S.I."/>
            <person name="Kim Y.M."/>
            <person name="Seo E."/>
            <person name="Kim K.T."/>
            <person name="Kim M.S."/>
            <person name="Lee J.M."/>
            <person name="Cheong K."/>
            <person name="Shin H.S."/>
            <person name="Kim S.B."/>
            <person name="Han K."/>
            <person name="Lee J."/>
            <person name="Park M."/>
            <person name="Lee H.A."/>
            <person name="Lee H.Y."/>
            <person name="Lee Y."/>
            <person name="Oh S."/>
            <person name="Lee J.H."/>
            <person name="Choi E."/>
            <person name="Choi E."/>
            <person name="Lee S.E."/>
            <person name="Jeon J."/>
            <person name="Kim H."/>
            <person name="Choi G."/>
            <person name="Song H."/>
            <person name="Lee J."/>
            <person name="Lee S.C."/>
            <person name="Kwon J.K."/>
            <person name="Lee H.Y."/>
            <person name="Koo N."/>
            <person name="Hong Y."/>
            <person name="Kim R.W."/>
            <person name="Kang W.H."/>
            <person name="Huh J.H."/>
            <person name="Kang B.C."/>
            <person name="Yang T.J."/>
            <person name="Lee Y.H."/>
            <person name="Bennetzen J.L."/>
            <person name="Choi D."/>
        </authorList>
    </citation>
    <scope>NUCLEOTIDE SEQUENCE [LARGE SCALE GENOMIC DNA]</scope>
    <source>
        <strain evidence="3">cv. CM334</strain>
    </source>
</reference>
<name>A0A2G2ZTG6_CAPAN</name>
<keyword evidence="3" id="KW-1185">Reference proteome</keyword>
<evidence type="ECO:0000313" key="3">
    <source>
        <dbReference type="Proteomes" id="UP000222542"/>
    </source>
</evidence>
<organism evidence="2 3">
    <name type="scientific">Capsicum annuum</name>
    <name type="common">Capsicum pepper</name>
    <dbReference type="NCBI Taxonomy" id="4072"/>
    <lineage>
        <taxon>Eukaryota</taxon>
        <taxon>Viridiplantae</taxon>
        <taxon>Streptophyta</taxon>
        <taxon>Embryophyta</taxon>
        <taxon>Tracheophyta</taxon>
        <taxon>Spermatophyta</taxon>
        <taxon>Magnoliopsida</taxon>
        <taxon>eudicotyledons</taxon>
        <taxon>Gunneridae</taxon>
        <taxon>Pentapetalae</taxon>
        <taxon>asterids</taxon>
        <taxon>lamiids</taxon>
        <taxon>Solanales</taxon>
        <taxon>Solanaceae</taxon>
        <taxon>Solanoideae</taxon>
        <taxon>Capsiceae</taxon>
        <taxon>Capsicum</taxon>
    </lineage>
</organism>
<evidence type="ECO:0000313" key="2">
    <source>
        <dbReference type="EMBL" id="PHT85280.1"/>
    </source>
</evidence>
<dbReference type="PANTHER" id="PTHR31672">
    <property type="entry name" value="BNACNNG10540D PROTEIN"/>
    <property type="match status" value="1"/>
</dbReference>
<dbReference type="PROSITE" id="PS50181">
    <property type="entry name" value="FBOX"/>
    <property type="match status" value="1"/>
</dbReference>
<accession>A0A2G2ZTG6</accession>
<dbReference type="InterPro" id="IPR001810">
    <property type="entry name" value="F-box_dom"/>
</dbReference>
<dbReference type="AlphaFoldDB" id="A0A2G2ZTG6"/>
<dbReference type="Gene3D" id="1.20.1280.50">
    <property type="match status" value="1"/>
</dbReference>
<dbReference type="EMBL" id="AYRZ02000003">
    <property type="protein sequence ID" value="PHT85280.1"/>
    <property type="molecule type" value="Genomic_DNA"/>
</dbReference>
<dbReference type="CDD" id="cd22157">
    <property type="entry name" value="F-box_AtFBW1-like"/>
    <property type="match status" value="1"/>
</dbReference>
<comment type="caution">
    <text evidence="2">The sequence shown here is derived from an EMBL/GenBank/DDBJ whole genome shotgun (WGS) entry which is preliminary data.</text>
</comment>
<dbReference type="InterPro" id="IPR050796">
    <property type="entry name" value="SCF_F-box_component"/>
</dbReference>
<dbReference type="Proteomes" id="UP000222542">
    <property type="component" value="Unassembled WGS sequence"/>
</dbReference>
<evidence type="ECO:0000259" key="1">
    <source>
        <dbReference type="PROSITE" id="PS50181"/>
    </source>
</evidence>
<dbReference type="Gramene" id="PHT85280">
    <property type="protein sequence ID" value="PHT85280"/>
    <property type="gene ID" value="T459_07386"/>
</dbReference>
<proteinExistence type="predicted"/>
<dbReference type="PANTHER" id="PTHR31672:SF13">
    <property type="entry name" value="F-BOX PROTEIN CPR30-LIKE"/>
    <property type="match status" value="1"/>
</dbReference>
<dbReference type="SMART" id="SM00256">
    <property type="entry name" value="FBOX"/>
    <property type="match status" value="1"/>
</dbReference>
<dbReference type="InterPro" id="IPR011043">
    <property type="entry name" value="Gal_Oxase/kelch_b-propeller"/>
</dbReference>
<reference evidence="2 3" key="1">
    <citation type="journal article" date="2014" name="Nat. Genet.">
        <title>Genome sequence of the hot pepper provides insights into the evolution of pungency in Capsicum species.</title>
        <authorList>
            <person name="Kim S."/>
            <person name="Park M."/>
            <person name="Yeom S.I."/>
            <person name="Kim Y.M."/>
            <person name="Lee J.M."/>
            <person name="Lee H.A."/>
            <person name="Seo E."/>
            <person name="Choi J."/>
            <person name="Cheong K."/>
            <person name="Kim K.T."/>
            <person name="Jung K."/>
            <person name="Lee G.W."/>
            <person name="Oh S.K."/>
            <person name="Bae C."/>
            <person name="Kim S.B."/>
            <person name="Lee H.Y."/>
            <person name="Kim S.Y."/>
            <person name="Kim M.S."/>
            <person name="Kang B.C."/>
            <person name="Jo Y.D."/>
            <person name="Yang H.B."/>
            <person name="Jeong H.J."/>
            <person name="Kang W.H."/>
            <person name="Kwon J.K."/>
            <person name="Shin C."/>
            <person name="Lim J.Y."/>
            <person name="Park J.H."/>
            <person name="Huh J.H."/>
            <person name="Kim J.S."/>
            <person name="Kim B.D."/>
            <person name="Cohen O."/>
            <person name="Paran I."/>
            <person name="Suh M.C."/>
            <person name="Lee S.B."/>
            <person name="Kim Y.K."/>
            <person name="Shin Y."/>
            <person name="Noh S.J."/>
            <person name="Park J."/>
            <person name="Seo Y.S."/>
            <person name="Kwon S.Y."/>
            <person name="Kim H.A."/>
            <person name="Park J.M."/>
            <person name="Kim H.J."/>
            <person name="Choi S.B."/>
            <person name="Bosland P.W."/>
            <person name="Reeves G."/>
            <person name="Jo S.H."/>
            <person name="Lee B.W."/>
            <person name="Cho H.T."/>
            <person name="Choi H.S."/>
            <person name="Lee M.S."/>
            <person name="Yu Y."/>
            <person name="Do Choi Y."/>
            <person name="Park B.S."/>
            <person name="van Deynze A."/>
            <person name="Ashrafi H."/>
            <person name="Hill T."/>
            <person name="Kim W.T."/>
            <person name="Pai H.S."/>
            <person name="Ahn H.K."/>
            <person name="Yeam I."/>
            <person name="Giovannoni J.J."/>
            <person name="Rose J.K."/>
            <person name="Sorensen I."/>
            <person name="Lee S.J."/>
            <person name="Kim R.W."/>
            <person name="Choi I.Y."/>
            <person name="Choi B.S."/>
            <person name="Lim J.S."/>
            <person name="Lee Y.H."/>
            <person name="Choi D."/>
        </authorList>
    </citation>
    <scope>NUCLEOTIDE SEQUENCE [LARGE SCALE GENOMIC DNA]</scope>
    <source>
        <strain evidence="3">cv. CM334</strain>
    </source>
</reference>
<dbReference type="NCBIfam" id="TIGR01640">
    <property type="entry name" value="F_box_assoc_1"/>
    <property type="match status" value="1"/>
</dbReference>
<dbReference type="Pfam" id="PF07727">
    <property type="entry name" value="RVT_2"/>
    <property type="match status" value="1"/>
</dbReference>
<dbReference type="InterPro" id="IPR013103">
    <property type="entry name" value="RVT_2"/>
</dbReference>
<dbReference type="SUPFAM" id="SSF81383">
    <property type="entry name" value="F-box domain"/>
    <property type="match status" value="1"/>
</dbReference>
<dbReference type="Pfam" id="PF00646">
    <property type="entry name" value="F-box"/>
    <property type="match status" value="1"/>
</dbReference>
<dbReference type="InterPro" id="IPR036047">
    <property type="entry name" value="F-box-like_dom_sf"/>
</dbReference>
<gene>
    <name evidence="2" type="ORF">T459_07386</name>
</gene>
<sequence>MCFSPVVKHSSNRALLGIVAMHDLELEQLDVKTAFLHGELEEDIYMQQLEDFVVSGKEDYVCFLKIKDMGEITKVKAQLSKEFEMKDLGAAKKILGMEIMRDRENSHFKFSITLSPKTDDEHDYMYRVPYSSVVGSVMYAMFGRNRDGVIGYVDSDFAGDHGEYMAITEAFKEAIWLKGLFGELSKDLQITTVFCDSQSAIFLTKDQMFHERTNHIDVRYHFVREIIARGDIVVRKISTHDNPTDMMTKILPSVKFEHCLDLENSSRSIQRAGREKLLLHKCYSNFYTNEFEFRDLETPQLVTIAKQVFRPEKFRKAIILCSCDGLLLLKNPRVYKVHVLRNPSTEEYQTLACPYFNDKRKVPSGCGLCYDSSVDDYKGISIGGCVFWPHRVVKNSIIVYFDGKSHEPKELPMPDFVATMPKKKLLTSINTPNRSKKKKLHKRKVTFEDDTSIFPSEILLNILTRLPVKSLLRFKSVSKPWNVMISSNEFKKSHRDQSKALGREKLLLQSRNVFEFRDLESSLLDLMENQQFPLKKFQRAEVWCLCDGLVLLRNPRAYKNYVLWNPSTREYRAISCPDNHLNYNEEPRRVRACGLCYDSSVGDYKVILIYDLFYAVYSLIRDSWTTKTSFPCPVLPLLPGDLISFGISTAGCVFWSLINGKIQLFVDRASTIIYFDVKSDGVKNLSTPDFVGENDFFYLASVKGCLSLYGGRIESKEFNIWIMEQDGSWKWLMNICNLPYICKTFVQDREVLGCTRNGDIVFQGWPCCRIFIYYPRQQLLTETELSSKDLTIASLCLDSLYSPSLNVKHKRKRQSDMMFN</sequence>
<feature type="domain" description="F-box" evidence="1">
    <location>
        <begin position="448"/>
        <end position="494"/>
    </location>
</feature>
<dbReference type="Pfam" id="PF07734">
    <property type="entry name" value="FBA_1"/>
    <property type="match status" value="1"/>
</dbReference>
<protein>
    <recommendedName>
        <fullName evidence="1">F-box domain-containing protein</fullName>
    </recommendedName>
</protein>